<dbReference type="GO" id="GO:0009295">
    <property type="term" value="C:nucleoid"/>
    <property type="evidence" value="ECO:0007669"/>
    <property type="project" value="TreeGrafter"/>
</dbReference>
<dbReference type="InterPro" id="IPR000424">
    <property type="entry name" value="Primosome_PriB/ssb"/>
</dbReference>
<proteinExistence type="inferred from homology"/>
<feature type="compositionally biased region" description="Acidic residues" evidence="4">
    <location>
        <begin position="121"/>
        <end position="144"/>
    </location>
</feature>
<keyword evidence="2" id="KW-0227">DNA damage</keyword>
<comment type="caution">
    <text evidence="5">The sequence shown here is derived from an EMBL/GenBank/DDBJ whole genome shotgun (WGS) entry which is preliminary data.</text>
</comment>
<dbReference type="InterPro" id="IPR011344">
    <property type="entry name" value="ssDNA-bd"/>
</dbReference>
<dbReference type="CDD" id="cd04496">
    <property type="entry name" value="SSB_OBF"/>
    <property type="match status" value="1"/>
</dbReference>
<dbReference type="GO" id="GO:0006260">
    <property type="term" value="P:DNA replication"/>
    <property type="evidence" value="ECO:0007669"/>
    <property type="project" value="UniProtKB-UniRule"/>
</dbReference>
<evidence type="ECO:0000256" key="3">
    <source>
        <dbReference type="PIRNR" id="PIRNR002070"/>
    </source>
</evidence>
<dbReference type="HAMAP" id="MF_00984">
    <property type="entry name" value="SSB"/>
    <property type="match status" value="1"/>
</dbReference>
<sequence>MADLNKVLLIGRLTRDPELRYTGSGTPVSNFSIAVNSGFGKSDDNKVDFINIVAWNKTAELCNQYLEKGKQVMVEGRLQIRSYQTQEGQKRTTAEVVANFVQFLGKAGDAKDYSKPKSEDIDQDVDTNEEFFDNSNFDEDDIPF</sequence>
<dbReference type="AlphaFoldDB" id="A0A2N5ZEU1"/>
<comment type="caution">
    <text evidence="2">Lacks conserved residue(s) required for the propagation of feature annotation.</text>
</comment>
<feature type="short sequence motif" description="Important for interaction with partner proteins" evidence="2">
    <location>
        <begin position="139"/>
        <end position="144"/>
    </location>
</feature>
<comment type="subunit">
    <text evidence="2">Homotetramer.</text>
</comment>
<dbReference type="PANTHER" id="PTHR10302:SF27">
    <property type="entry name" value="SINGLE-STRANDED DNA-BINDING PROTEIN"/>
    <property type="match status" value="1"/>
</dbReference>
<protein>
    <recommendedName>
        <fullName evidence="2 3">Single-stranded DNA-binding protein</fullName>
        <shortName evidence="2">SSB</shortName>
    </recommendedName>
</protein>
<keyword evidence="2" id="KW-0234">DNA repair</keyword>
<dbReference type="Proteomes" id="UP000234857">
    <property type="component" value="Unassembled WGS sequence"/>
</dbReference>
<dbReference type="GO" id="GO:0006281">
    <property type="term" value="P:DNA repair"/>
    <property type="evidence" value="ECO:0007669"/>
    <property type="project" value="UniProtKB-UniRule"/>
</dbReference>
<comment type="function">
    <text evidence="2">Plays an important role in DNA replication, recombination and repair. Binds to ssDNA and to an array of partner proteins to recruit them to their sites of action during DNA metabolism.</text>
</comment>
<dbReference type="GO" id="GO:0003697">
    <property type="term" value="F:single-stranded DNA binding"/>
    <property type="evidence" value="ECO:0007669"/>
    <property type="project" value="UniProtKB-UniRule"/>
</dbReference>
<reference evidence="5 6" key="1">
    <citation type="submission" date="2017-11" db="EMBL/GenBank/DDBJ databases">
        <title>Genome-resolved metagenomics identifies genetic mobility, metabolic interactions, and unexpected diversity in perchlorate-reducing communities.</title>
        <authorList>
            <person name="Barnum T.P."/>
            <person name="Figueroa I.A."/>
            <person name="Carlstrom C.I."/>
            <person name="Lucas L.N."/>
            <person name="Engelbrektson A.L."/>
            <person name="Coates J.D."/>
        </authorList>
    </citation>
    <scope>NUCLEOTIDE SEQUENCE [LARGE SCALE GENOMIC DNA]</scope>
    <source>
        <strain evidence="5">BM706</strain>
    </source>
</reference>
<dbReference type="Gene3D" id="2.40.50.140">
    <property type="entry name" value="Nucleic acid-binding proteins"/>
    <property type="match status" value="1"/>
</dbReference>
<name>A0A2N5ZEU1_MUIH1</name>
<dbReference type="EMBL" id="PKTG01000094">
    <property type="protein sequence ID" value="PLX17188.1"/>
    <property type="molecule type" value="Genomic_DNA"/>
</dbReference>
<dbReference type="PANTHER" id="PTHR10302">
    <property type="entry name" value="SINGLE-STRANDED DNA-BINDING PROTEIN"/>
    <property type="match status" value="1"/>
</dbReference>
<dbReference type="SUPFAM" id="SSF50249">
    <property type="entry name" value="Nucleic acid-binding proteins"/>
    <property type="match status" value="1"/>
</dbReference>
<dbReference type="PIRSF" id="PIRSF002070">
    <property type="entry name" value="SSB"/>
    <property type="match status" value="1"/>
</dbReference>
<evidence type="ECO:0000256" key="4">
    <source>
        <dbReference type="SAM" id="MobiDB-lite"/>
    </source>
</evidence>
<gene>
    <name evidence="5" type="ORF">C0601_08150</name>
</gene>
<dbReference type="InterPro" id="IPR012340">
    <property type="entry name" value="NA-bd_OB-fold"/>
</dbReference>
<feature type="compositionally biased region" description="Basic and acidic residues" evidence="4">
    <location>
        <begin position="109"/>
        <end position="120"/>
    </location>
</feature>
<accession>A0A2N5ZEU1</accession>
<dbReference type="PROSITE" id="PS50935">
    <property type="entry name" value="SSB"/>
    <property type="match status" value="1"/>
</dbReference>
<feature type="region of interest" description="Disordered" evidence="4">
    <location>
        <begin position="109"/>
        <end position="144"/>
    </location>
</feature>
<evidence type="ECO:0000313" key="5">
    <source>
        <dbReference type="EMBL" id="PLX17188.1"/>
    </source>
</evidence>
<keyword evidence="2" id="KW-0233">DNA recombination</keyword>
<organism evidence="5 6">
    <name type="scientific">Muiribacterium halophilum</name>
    <dbReference type="NCBI Taxonomy" id="2053465"/>
    <lineage>
        <taxon>Bacteria</taxon>
        <taxon>Candidatus Muiribacteriota</taxon>
        <taxon>Candidatus Muiribacteriia</taxon>
        <taxon>Candidatus Muiribacteriales</taxon>
        <taxon>Candidatus Muiribacteriaceae</taxon>
        <taxon>Candidatus Muiribacterium</taxon>
    </lineage>
</organism>
<dbReference type="NCBIfam" id="TIGR00621">
    <property type="entry name" value="ssb"/>
    <property type="match status" value="1"/>
</dbReference>
<dbReference type="Pfam" id="PF00436">
    <property type="entry name" value="SSB"/>
    <property type="match status" value="1"/>
</dbReference>
<evidence type="ECO:0000313" key="6">
    <source>
        <dbReference type="Proteomes" id="UP000234857"/>
    </source>
</evidence>
<evidence type="ECO:0000256" key="1">
    <source>
        <dbReference type="ARBA" id="ARBA00023125"/>
    </source>
</evidence>
<keyword evidence="1 2" id="KW-0238">DNA-binding</keyword>
<dbReference type="GO" id="GO:0006310">
    <property type="term" value="P:DNA recombination"/>
    <property type="evidence" value="ECO:0007669"/>
    <property type="project" value="UniProtKB-UniRule"/>
</dbReference>
<evidence type="ECO:0000256" key="2">
    <source>
        <dbReference type="HAMAP-Rule" id="MF_00984"/>
    </source>
</evidence>
<keyword evidence="2" id="KW-0235">DNA replication</keyword>